<keyword evidence="2" id="KW-1185">Reference proteome</keyword>
<feature type="domain" description="DUF7583" evidence="1">
    <location>
        <begin position="552"/>
        <end position="649"/>
    </location>
</feature>
<feature type="domain" description="DUF7583" evidence="1">
    <location>
        <begin position="368"/>
        <end position="463"/>
    </location>
</feature>
<dbReference type="Proteomes" id="UP000035680">
    <property type="component" value="Unassembled WGS sequence"/>
</dbReference>
<evidence type="ECO:0000259" key="1">
    <source>
        <dbReference type="Pfam" id="PF24486"/>
    </source>
</evidence>
<reference evidence="2" key="1">
    <citation type="submission" date="2014-07" db="EMBL/GenBank/DDBJ databases">
        <authorList>
            <person name="Martin A.A"/>
            <person name="De Silva N."/>
        </authorList>
    </citation>
    <scope>NUCLEOTIDE SEQUENCE</scope>
</reference>
<sequence>MKCKNDFNIKSHIPGENIKKPSGSEITVAFSGKSNFREFNSKNPMIYKGDTLAIFDGDKFYSETYDFLEPICVGRPYHPLPFISITDIENKNSDIKDQKLVLFEVDEFPKTLEIKLDYNGTTNQRDFFKYEEINMYYYKFSERKNFNHYNTGSLKPNQDGDLSSARSIEKDVIFGDKDYFKREINYSVKYPFNYLGFYANCSLVIKENFHLKSVSFNGVEVVEIIKFFQLNYYETLSGFKLSNNAVIYDVENPKGILECTYNTPFDEVKLAQDYDYIKDKIPPPIRYYYNKLSFKANCSKKEYNIGSFKTVVFNDEEISISDDENTTPESIGNFTLNENFIVYNDKNLKGKLKCIFKLQIGEVKIHKKYEYFENITLPHVKYSYEKMDFKANCSLERNEFTDLKTILFNGKIIEVKHLQKSMIKEDFKLENTSVDFMNKNPNVTLYCIYSLTFGDFTASQEYEYIKDTSLPDIVYPDGQLYFFPNCSVDRNNYTHLNSFSHNNKIIYIEGERNLTKHIKKKDDLIIYKGENPNGTFVCTYKIPYGEIELTQNYYTIKNVTLSPVIYSYDQLNFNPSCSKEEKHSITLKTIIFNDKSIDVGDIKKAVSSSVENLKLTKNSIMYEVKNPNGKLVCVYNLSIGIFRKSQKYVPIKSETLPNVQYYYNKLDYNPNCTLYPNNFTTLKAVTFGVERVKVRNLQQEKDFTRRIFMLEKGFVKVMSGDSGTLTCFYGLPVGEISISQTFEVLNKNNGHYLSLNVEILLITIFKFIIIRNLFIITI</sequence>
<dbReference type="InterPro" id="IPR056005">
    <property type="entry name" value="DUF7583"/>
</dbReference>
<feature type="domain" description="DUF7583" evidence="1">
    <location>
        <begin position="183"/>
        <end position="275"/>
    </location>
</feature>
<evidence type="ECO:0000313" key="2">
    <source>
        <dbReference type="Proteomes" id="UP000035680"/>
    </source>
</evidence>
<proteinExistence type="predicted"/>
<name>A0A0K0FP73_STRVS</name>
<evidence type="ECO:0000313" key="3">
    <source>
        <dbReference type="WBParaSite" id="SVE_1092500.1"/>
    </source>
</evidence>
<reference evidence="3" key="2">
    <citation type="submission" date="2015-08" db="UniProtKB">
        <authorList>
            <consortium name="WormBaseParasite"/>
        </authorList>
    </citation>
    <scope>IDENTIFICATION</scope>
</reference>
<organism evidence="2 3">
    <name type="scientific">Strongyloides venezuelensis</name>
    <name type="common">Threadworm</name>
    <dbReference type="NCBI Taxonomy" id="75913"/>
    <lineage>
        <taxon>Eukaryota</taxon>
        <taxon>Metazoa</taxon>
        <taxon>Ecdysozoa</taxon>
        <taxon>Nematoda</taxon>
        <taxon>Chromadorea</taxon>
        <taxon>Rhabditida</taxon>
        <taxon>Tylenchina</taxon>
        <taxon>Panagrolaimomorpha</taxon>
        <taxon>Strongyloidoidea</taxon>
        <taxon>Strongyloididae</taxon>
        <taxon>Strongyloides</taxon>
    </lineage>
</organism>
<dbReference type="Pfam" id="PF24486">
    <property type="entry name" value="DUF7583"/>
    <property type="match status" value="4"/>
</dbReference>
<feature type="domain" description="DUF7583" evidence="1">
    <location>
        <begin position="654"/>
        <end position="743"/>
    </location>
</feature>
<accession>A0A0K0FP73</accession>
<dbReference type="WBParaSite" id="SVE_1092500.1">
    <property type="protein sequence ID" value="SVE_1092500.1"/>
    <property type="gene ID" value="SVE_1092500"/>
</dbReference>
<dbReference type="AlphaFoldDB" id="A0A0K0FP73"/>
<protein>
    <submittedName>
        <fullName evidence="3">Ig-like domain-containing protein</fullName>
    </submittedName>
</protein>